<reference evidence="11 12" key="1">
    <citation type="journal article" date="2014" name="Am. J. Bot.">
        <title>Genome assembly and annotation for red clover (Trifolium pratense; Fabaceae).</title>
        <authorList>
            <person name="Istvanek J."/>
            <person name="Jaros M."/>
            <person name="Krenek A."/>
            <person name="Repkova J."/>
        </authorList>
    </citation>
    <scope>NUCLEOTIDE SEQUENCE [LARGE SCALE GENOMIC DNA]</scope>
    <source>
        <strain evidence="12">cv. Tatra</strain>
        <tissue evidence="11">Young leaves</tissue>
    </source>
</reference>
<keyword evidence="5" id="KW-0136">Cellulose degradation</keyword>
<gene>
    <name evidence="11" type="ORF">L195_g036244</name>
</gene>
<keyword evidence="9" id="KW-0472">Membrane</keyword>
<dbReference type="GO" id="GO:0008810">
    <property type="term" value="F:cellulase activity"/>
    <property type="evidence" value="ECO:0007669"/>
    <property type="project" value="UniProtKB-EC"/>
</dbReference>
<dbReference type="AlphaFoldDB" id="A0A2K3LP06"/>
<evidence type="ECO:0000256" key="1">
    <source>
        <dbReference type="ARBA" id="ARBA00000966"/>
    </source>
</evidence>
<dbReference type="GO" id="GO:0030245">
    <property type="term" value="P:cellulose catabolic process"/>
    <property type="evidence" value="ECO:0007669"/>
    <property type="project" value="UniProtKB-KW"/>
</dbReference>
<sequence length="201" mass="22728">MPPTKELEKNHVTYMHTVSEAGRLLPSSSRWNAIALDFSLTPKSSASYESLPSQYPKSVDCNLVITDKKHFHIFIFVTVAIIFAIIAVALLVHFLPQKHNHQDSSINLKLAINQALTFYDAQKSGNYPKNSPVKYRGDSGLKDGNSEKTNLIGGYYDSGNNIKFTFTTAYTMTLLSWSAMEYQTKYADIDELDHVKDIIRW</sequence>
<evidence type="ECO:0000313" key="11">
    <source>
        <dbReference type="EMBL" id="PNX80247.1"/>
    </source>
</evidence>
<comment type="caution">
    <text evidence="11">The sequence shown here is derived from an EMBL/GenBank/DDBJ whole genome shotgun (WGS) entry which is preliminary data.</text>
</comment>
<evidence type="ECO:0000256" key="5">
    <source>
        <dbReference type="ARBA" id="ARBA00023001"/>
    </source>
</evidence>
<evidence type="ECO:0000256" key="3">
    <source>
        <dbReference type="ARBA" id="ARBA00012601"/>
    </source>
</evidence>
<keyword evidence="6" id="KW-0119">Carbohydrate metabolism</keyword>
<evidence type="ECO:0000256" key="9">
    <source>
        <dbReference type="SAM" id="Phobius"/>
    </source>
</evidence>
<keyword evidence="4" id="KW-0378">Hydrolase</keyword>
<evidence type="ECO:0000256" key="8">
    <source>
        <dbReference type="ARBA" id="ARBA00023326"/>
    </source>
</evidence>
<evidence type="ECO:0000256" key="7">
    <source>
        <dbReference type="ARBA" id="ARBA00023295"/>
    </source>
</evidence>
<evidence type="ECO:0000256" key="6">
    <source>
        <dbReference type="ARBA" id="ARBA00023277"/>
    </source>
</evidence>
<dbReference type="Proteomes" id="UP000236291">
    <property type="component" value="Unassembled WGS sequence"/>
</dbReference>
<evidence type="ECO:0000256" key="2">
    <source>
        <dbReference type="ARBA" id="ARBA00007072"/>
    </source>
</evidence>
<dbReference type="PANTHER" id="PTHR22298">
    <property type="entry name" value="ENDO-1,4-BETA-GLUCANASE"/>
    <property type="match status" value="1"/>
</dbReference>
<keyword evidence="9" id="KW-0812">Transmembrane</keyword>
<dbReference type="ExpressionAtlas" id="A0A2K3LP06">
    <property type="expression patterns" value="baseline"/>
</dbReference>
<feature type="domain" description="Glycoside hydrolase family 9" evidence="10">
    <location>
        <begin position="111"/>
        <end position="201"/>
    </location>
</feature>
<keyword evidence="7" id="KW-0326">Glycosidase</keyword>
<evidence type="ECO:0000256" key="4">
    <source>
        <dbReference type="ARBA" id="ARBA00022801"/>
    </source>
</evidence>
<dbReference type="SUPFAM" id="SSF48208">
    <property type="entry name" value="Six-hairpin glycosidases"/>
    <property type="match status" value="1"/>
</dbReference>
<evidence type="ECO:0000259" key="10">
    <source>
        <dbReference type="Pfam" id="PF00759"/>
    </source>
</evidence>
<dbReference type="InterPro" id="IPR008928">
    <property type="entry name" value="6-hairpin_glycosidase_sf"/>
</dbReference>
<accession>A0A2K3LP06</accession>
<proteinExistence type="inferred from homology"/>
<dbReference type="InterPro" id="IPR012341">
    <property type="entry name" value="6hp_glycosidase-like_sf"/>
</dbReference>
<comment type="catalytic activity">
    <reaction evidence="1">
        <text>Endohydrolysis of (1-&gt;4)-beta-D-glucosidic linkages in cellulose, lichenin and cereal beta-D-glucans.</text>
        <dbReference type="EC" id="3.2.1.4"/>
    </reaction>
</comment>
<keyword evidence="9" id="KW-1133">Transmembrane helix</keyword>
<dbReference type="Gene3D" id="1.50.10.10">
    <property type="match status" value="1"/>
</dbReference>
<dbReference type="EMBL" id="ASHM01037576">
    <property type="protein sequence ID" value="PNX80247.1"/>
    <property type="molecule type" value="Genomic_DNA"/>
</dbReference>
<protein>
    <recommendedName>
        <fullName evidence="3">cellulase</fullName>
        <ecNumber evidence="3">3.2.1.4</ecNumber>
    </recommendedName>
</protein>
<keyword evidence="8" id="KW-0624">Polysaccharide degradation</keyword>
<feature type="transmembrane region" description="Helical" evidence="9">
    <location>
        <begin position="73"/>
        <end position="95"/>
    </location>
</feature>
<dbReference type="InterPro" id="IPR001701">
    <property type="entry name" value="Glyco_hydro_9"/>
</dbReference>
<feature type="non-terminal residue" evidence="11">
    <location>
        <position position="201"/>
    </location>
</feature>
<dbReference type="STRING" id="57577.A0A2K3LP06"/>
<evidence type="ECO:0000313" key="12">
    <source>
        <dbReference type="Proteomes" id="UP000236291"/>
    </source>
</evidence>
<organism evidence="11 12">
    <name type="scientific">Trifolium pratense</name>
    <name type="common">Red clover</name>
    <dbReference type="NCBI Taxonomy" id="57577"/>
    <lineage>
        <taxon>Eukaryota</taxon>
        <taxon>Viridiplantae</taxon>
        <taxon>Streptophyta</taxon>
        <taxon>Embryophyta</taxon>
        <taxon>Tracheophyta</taxon>
        <taxon>Spermatophyta</taxon>
        <taxon>Magnoliopsida</taxon>
        <taxon>eudicotyledons</taxon>
        <taxon>Gunneridae</taxon>
        <taxon>Pentapetalae</taxon>
        <taxon>rosids</taxon>
        <taxon>fabids</taxon>
        <taxon>Fabales</taxon>
        <taxon>Fabaceae</taxon>
        <taxon>Papilionoideae</taxon>
        <taxon>50 kb inversion clade</taxon>
        <taxon>NPAAA clade</taxon>
        <taxon>Hologalegina</taxon>
        <taxon>IRL clade</taxon>
        <taxon>Trifolieae</taxon>
        <taxon>Trifolium</taxon>
    </lineage>
</organism>
<reference evidence="11 12" key="2">
    <citation type="journal article" date="2017" name="Front. Plant Sci.">
        <title>Gene Classification and Mining of Molecular Markers Useful in Red Clover (Trifolium pratense) Breeding.</title>
        <authorList>
            <person name="Istvanek J."/>
            <person name="Dluhosova J."/>
            <person name="Dluhos P."/>
            <person name="Patkova L."/>
            <person name="Nedelnik J."/>
            <person name="Repkova J."/>
        </authorList>
    </citation>
    <scope>NUCLEOTIDE SEQUENCE [LARGE SCALE GENOMIC DNA]</scope>
    <source>
        <strain evidence="12">cv. Tatra</strain>
        <tissue evidence="11">Young leaves</tissue>
    </source>
</reference>
<name>A0A2K3LP06_TRIPR</name>
<dbReference type="EC" id="3.2.1.4" evidence="3"/>
<dbReference type="Pfam" id="PF00759">
    <property type="entry name" value="Glyco_hydro_9"/>
    <property type="match status" value="1"/>
</dbReference>
<comment type="similarity">
    <text evidence="2">Belongs to the glycosyl hydrolase 9 (cellulase E) family.</text>
</comment>